<protein>
    <recommendedName>
        <fullName evidence="2">Protein-L-isoaspartate O-methyltransferase</fullName>
    </recommendedName>
    <alternativeName>
        <fullName evidence="3">Protein L-isoaspartyl methyltransferase</fullName>
    </alternativeName>
</protein>
<dbReference type="PANTHER" id="PTHR11579:SF18">
    <property type="entry name" value="PROTEIN-L-ISOASPARTATE O-METHYLTRANSFERASE"/>
    <property type="match status" value="1"/>
</dbReference>
<evidence type="ECO:0000313" key="5">
    <source>
        <dbReference type="Proteomes" id="UP000761264"/>
    </source>
</evidence>
<name>A0A967EUQ2_9PROT</name>
<dbReference type="Proteomes" id="UP000761264">
    <property type="component" value="Unassembled WGS sequence"/>
</dbReference>
<accession>A0A967EUQ2</accession>
<evidence type="ECO:0000256" key="2">
    <source>
        <dbReference type="ARBA" id="ARBA00013346"/>
    </source>
</evidence>
<comment type="similarity">
    <text evidence="1">Belongs to the methyltransferase superfamily. L-isoaspartyl/D-aspartyl protein methyltransferase family.</text>
</comment>
<dbReference type="Pfam" id="PF01135">
    <property type="entry name" value="PCMT"/>
    <property type="match status" value="1"/>
</dbReference>
<comment type="caution">
    <text evidence="4">The sequence shown here is derived from an EMBL/GenBank/DDBJ whole genome shotgun (WGS) entry which is preliminary data.</text>
</comment>
<evidence type="ECO:0000256" key="1">
    <source>
        <dbReference type="ARBA" id="ARBA00005369"/>
    </source>
</evidence>
<evidence type="ECO:0000256" key="3">
    <source>
        <dbReference type="ARBA" id="ARBA00030757"/>
    </source>
</evidence>
<dbReference type="InterPro" id="IPR000682">
    <property type="entry name" value="PCMT"/>
</dbReference>
<keyword evidence="5" id="KW-1185">Reference proteome</keyword>
<gene>
    <name evidence="4" type="ORF">HBA54_02855</name>
</gene>
<dbReference type="PANTHER" id="PTHR11579">
    <property type="entry name" value="PROTEIN-L-ISOASPARTATE O-METHYLTRANSFERASE"/>
    <property type="match status" value="1"/>
</dbReference>
<dbReference type="EMBL" id="JAAQPH010000002">
    <property type="protein sequence ID" value="NIA67521.1"/>
    <property type="molecule type" value="Genomic_DNA"/>
</dbReference>
<dbReference type="RefSeq" id="WP_167221168.1">
    <property type="nucleotide sequence ID" value="NZ_JAAQPH010000002.1"/>
</dbReference>
<dbReference type="SUPFAM" id="SSF53335">
    <property type="entry name" value="S-adenosyl-L-methionine-dependent methyltransferases"/>
    <property type="match status" value="1"/>
</dbReference>
<dbReference type="GO" id="GO:0004719">
    <property type="term" value="F:protein-L-isoaspartate (D-aspartate) O-methyltransferase activity"/>
    <property type="evidence" value="ECO:0007669"/>
    <property type="project" value="InterPro"/>
</dbReference>
<dbReference type="AlphaFoldDB" id="A0A967EUQ2"/>
<organism evidence="4 5">
    <name type="scientific">Pelagibius litoralis</name>
    <dbReference type="NCBI Taxonomy" id="374515"/>
    <lineage>
        <taxon>Bacteria</taxon>
        <taxon>Pseudomonadati</taxon>
        <taxon>Pseudomonadota</taxon>
        <taxon>Alphaproteobacteria</taxon>
        <taxon>Rhodospirillales</taxon>
        <taxon>Rhodovibrionaceae</taxon>
        <taxon>Pelagibius</taxon>
    </lineage>
</organism>
<proteinExistence type="inferred from homology"/>
<dbReference type="GO" id="GO:0005737">
    <property type="term" value="C:cytoplasm"/>
    <property type="evidence" value="ECO:0007669"/>
    <property type="project" value="TreeGrafter"/>
</dbReference>
<dbReference type="InterPro" id="IPR029063">
    <property type="entry name" value="SAM-dependent_MTases_sf"/>
</dbReference>
<sequence length="218" mass="23222">MVDFAAARLNMVESQIRTNKVTDTRVIEAFEAMPRERFVGDAMRGIAYVDEDLEVSPGRYLMEPMVLARLLQAVAPGPGDMVLDIGCATGYSTAVLAGLAETVVGLDHDRAMVDQANHTLNALDMDNAVIVEGPLENGYAKQAPYNVILLQGAVSEVPAALKGQLAEGGRLAAVVVDESGIGRATLVQRSGEVYSARVLFDAAVPLLPGFEREAGFVF</sequence>
<reference evidence="4" key="1">
    <citation type="submission" date="2020-03" db="EMBL/GenBank/DDBJ databases">
        <title>Genome of Pelagibius litoralis DSM 21314T.</title>
        <authorList>
            <person name="Wang G."/>
        </authorList>
    </citation>
    <scope>NUCLEOTIDE SEQUENCE</scope>
    <source>
        <strain evidence="4">DSM 21314</strain>
    </source>
</reference>
<dbReference type="CDD" id="cd02440">
    <property type="entry name" value="AdoMet_MTases"/>
    <property type="match status" value="1"/>
</dbReference>
<dbReference type="Gene3D" id="3.40.50.150">
    <property type="entry name" value="Vaccinia Virus protein VP39"/>
    <property type="match status" value="1"/>
</dbReference>
<evidence type="ECO:0000313" key="4">
    <source>
        <dbReference type="EMBL" id="NIA67521.1"/>
    </source>
</evidence>